<dbReference type="PANTHER" id="PTHR11200:SF275">
    <property type="entry name" value="LD06095P"/>
    <property type="match status" value="1"/>
</dbReference>
<gene>
    <name evidence="3" type="ORF">HINF_LOCUS25454</name>
    <name evidence="2" type="ORF">HINF_LOCUS46342</name>
</gene>
<evidence type="ECO:0000313" key="2">
    <source>
        <dbReference type="EMBL" id="CAI9958697.1"/>
    </source>
</evidence>
<dbReference type="EMBL" id="CATOUU010000909">
    <property type="protein sequence ID" value="CAI9958697.1"/>
    <property type="molecule type" value="Genomic_DNA"/>
</dbReference>
<dbReference type="Pfam" id="PF22669">
    <property type="entry name" value="Exo_endo_phos2"/>
    <property type="match status" value="1"/>
</dbReference>
<keyword evidence="4" id="KW-1185">Reference proteome</keyword>
<dbReference type="InterPro" id="IPR036691">
    <property type="entry name" value="Endo/exonu/phosph_ase_sf"/>
</dbReference>
<dbReference type="GO" id="GO:0004439">
    <property type="term" value="F:phosphatidylinositol-4,5-bisphosphate 5-phosphatase activity"/>
    <property type="evidence" value="ECO:0007669"/>
    <property type="project" value="TreeGrafter"/>
</dbReference>
<evidence type="ECO:0000313" key="3">
    <source>
        <dbReference type="EMBL" id="CAL6016331.1"/>
    </source>
</evidence>
<dbReference type="SMART" id="SM00128">
    <property type="entry name" value="IPPc"/>
    <property type="match status" value="1"/>
</dbReference>
<reference evidence="2" key="1">
    <citation type="submission" date="2023-06" db="EMBL/GenBank/DDBJ databases">
        <authorList>
            <person name="Kurt Z."/>
        </authorList>
    </citation>
    <scope>NUCLEOTIDE SEQUENCE</scope>
</reference>
<dbReference type="AlphaFoldDB" id="A0AA86QQN0"/>
<reference evidence="3 4" key="2">
    <citation type="submission" date="2024-07" db="EMBL/GenBank/DDBJ databases">
        <authorList>
            <person name="Akdeniz Z."/>
        </authorList>
    </citation>
    <scope>NUCLEOTIDE SEQUENCE [LARGE SCALE GENOMIC DNA]</scope>
</reference>
<dbReference type="InterPro" id="IPR046985">
    <property type="entry name" value="IP5"/>
</dbReference>
<protein>
    <submittedName>
        <fullName evidence="2">Inositol polyphosphate 5-phosphatase</fullName>
    </submittedName>
    <submittedName>
        <fullName evidence="3">Inositol_polyphosphate 5-phosphatase</fullName>
    </submittedName>
</protein>
<name>A0AA86QQN0_9EUKA</name>
<dbReference type="SUPFAM" id="SSF56219">
    <property type="entry name" value="DNase I-like"/>
    <property type="match status" value="1"/>
</dbReference>
<dbReference type="Gene3D" id="3.60.10.10">
    <property type="entry name" value="Endonuclease/exonuclease/phosphatase"/>
    <property type="match status" value="1"/>
</dbReference>
<proteinExistence type="predicted"/>
<evidence type="ECO:0000259" key="1">
    <source>
        <dbReference type="SMART" id="SM00128"/>
    </source>
</evidence>
<sequence>MRISFQFIQYNLGTTHPKLYFMENRDLIFIHTQENSHSIPASFCCSSKASFTNWLIGRLPGYNLIASPEMNAMQSLYFVKHGVKVTAGPVHKIMLGKYGPNKGGIIQQLNINGSAHLFINCHLDSKSPELRHSQAQKILSFASSIAIEPENILMSTKLHSSVFLNSSKQNIHCNKLVLFGDVNARLSCTELEAAQIIENAGLFVVKDKNQPLKMSNPVISEAQIYKTLRDFDELNNGLLQLKERNVIDFAPSYKLNRGQLFYQLRKPGWCDRIFFSDDVTTEKTKYYQVKVPGSDHLPVVLEGTLVV</sequence>
<dbReference type="PANTHER" id="PTHR11200">
    <property type="entry name" value="INOSITOL 5-PHOSPHATASE"/>
    <property type="match status" value="1"/>
</dbReference>
<feature type="domain" description="Inositol polyphosphate-related phosphatase" evidence="1">
    <location>
        <begin position="1"/>
        <end position="304"/>
    </location>
</feature>
<comment type="caution">
    <text evidence="2">The sequence shown here is derived from an EMBL/GenBank/DDBJ whole genome shotgun (WGS) entry which is preliminary data.</text>
</comment>
<dbReference type="EMBL" id="CAXDID020000076">
    <property type="protein sequence ID" value="CAL6016331.1"/>
    <property type="molecule type" value="Genomic_DNA"/>
</dbReference>
<dbReference type="GO" id="GO:0046856">
    <property type="term" value="P:phosphatidylinositol dephosphorylation"/>
    <property type="evidence" value="ECO:0007669"/>
    <property type="project" value="InterPro"/>
</dbReference>
<evidence type="ECO:0000313" key="4">
    <source>
        <dbReference type="Proteomes" id="UP001642409"/>
    </source>
</evidence>
<dbReference type="InterPro" id="IPR000300">
    <property type="entry name" value="IPPc"/>
</dbReference>
<dbReference type="Proteomes" id="UP001642409">
    <property type="component" value="Unassembled WGS sequence"/>
</dbReference>
<accession>A0AA86QQN0</accession>
<organism evidence="2">
    <name type="scientific">Hexamita inflata</name>
    <dbReference type="NCBI Taxonomy" id="28002"/>
    <lineage>
        <taxon>Eukaryota</taxon>
        <taxon>Metamonada</taxon>
        <taxon>Diplomonadida</taxon>
        <taxon>Hexamitidae</taxon>
        <taxon>Hexamitinae</taxon>
        <taxon>Hexamita</taxon>
    </lineage>
</organism>